<dbReference type="EMBL" id="RQHU01000019">
    <property type="protein sequence ID" value="TGN12819.1"/>
    <property type="molecule type" value="Genomic_DNA"/>
</dbReference>
<reference evidence="2" key="1">
    <citation type="journal article" date="2019" name="PLoS Negl. Trop. Dis.">
        <title>Revisiting the worldwide diversity of Leptospira species in the environment.</title>
        <authorList>
            <person name="Vincent A.T."/>
            <person name="Schiettekatte O."/>
            <person name="Bourhy P."/>
            <person name="Veyrier F.J."/>
            <person name="Picardeau M."/>
        </authorList>
    </citation>
    <scope>NUCLEOTIDE SEQUENCE [LARGE SCALE GENOMIC DNA]</scope>
    <source>
        <strain evidence="2">201601109</strain>
    </source>
</reference>
<dbReference type="Pfam" id="PF05016">
    <property type="entry name" value="ParE_toxin"/>
    <property type="match status" value="1"/>
</dbReference>
<evidence type="ECO:0008006" key="4">
    <source>
        <dbReference type="Google" id="ProtNLM"/>
    </source>
</evidence>
<sequence length="79" mass="9225">MKFNKTALDNLNEIQNPFKKQIIKKIKEFENGLRTNTKSIQGVKGVYRIRSGDYRIIIQSLAYGEFEVIEIGIRKSIYD</sequence>
<proteinExistence type="predicted"/>
<dbReference type="Proteomes" id="UP000297649">
    <property type="component" value="Unassembled WGS sequence"/>
</dbReference>
<dbReference type="RefSeq" id="WP_135744018.1">
    <property type="nucleotide sequence ID" value="NZ_RQHT01000012.1"/>
</dbReference>
<name>A0A6H3NT91_9LEPT</name>
<dbReference type="OrthoDB" id="9805098at2"/>
<dbReference type="InterPro" id="IPR007712">
    <property type="entry name" value="RelE/ParE_toxin"/>
</dbReference>
<accession>A0A6H3NT91</accession>
<gene>
    <name evidence="2" type="ORF">EHR08_15845</name>
</gene>
<evidence type="ECO:0000313" key="2">
    <source>
        <dbReference type="EMBL" id="TGN12819.1"/>
    </source>
</evidence>
<dbReference type="Gene3D" id="3.30.2310.20">
    <property type="entry name" value="RelE-like"/>
    <property type="match status" value="1"/>
</dbReference>
<evidence type="ECO:0000313" key="3">
    <source>
        <dbReference type="Proteomes" id="UP000297649"/>
    </source>
</evidence>
<keyword evidence="1" id="KW-1277">Toxin-antitoxin system</keyword>
<organism evidence="2 3">
    <name type="scientific">Leptospira bandrabouensis</name>
    <dbReference type="NCBI Taxonomy" id="2484903"/>
    <lineage>
        <taxon>Bacteria</taxon>
        <taxon>Pseudomonadati</taxon>
        <taxon>Spirochaetota</taxon>
        <taxon>Spirochaetia</taxon>
        <taxon>Leptospirales</taxon>
        <taxon>Leptospiraceae</taxon>
        <taxon>Leptospira</taxon>
    </lineage>
</organism>
<protein>
    <recommendedName>
        <fullName evidence="4">Type II toxin-antitoxin system RelE/ParE family toxin</fullName>
    </recommendedName>
</protein>
<dbReference type="InterPro" id="IPR035093">
    <property type="entry name" value="RelE/ParE_toxin_dom_sf"/>
</dbReference>
<dbReference type="AlphaFoldDB" id="A0A6H3NT91"/>
<evidence type="ECO:0000256" key="1">
    <source>
        <dbReference type="ARBA" id="ARBA00022649"/>
    </source>
</evidence>
<dbReference type="SUPFAM" id="SSF143011">
    <property type="entry name" value="RelE-like"/>
    <property type="match status" value="1"/>
</dbReference>
<keyword evidence="3" id="KW-1185">Reference proteome</keyword>
<comment type="caution">
    <text evidence="2">The sequence shown here is derived from an EMBL/GenBank/DDBJ whole genome shotgun (WGS) entry which is preliminary data.</text>
</comment>